<evidence type="ECO:0000256" key="1">
    <source>
        <dbReference type="SAM" id="MobiDB-lite"/>
    </source>
</evidence>
<keyword evidence="3" id="KW-1185">Reference proteome</keyword>
<dbReference type="AlphaFoldDB" id="A0A2J6PF17"/>
<reference evidence="2 3" key="1">
    <citation type="submission" date="2016-05" db="EMBL/GenBank/DDBJ databases">
        <title>A degradative enzymes factory behind the ericoid mycorrhizal symbiosis.</title>
        <authorList>
            <consortium name="DOE Joint Genome Institute"/>
            <person name="Martino E."/>
            <person name="Morin E."/>
            <person name="Grelet G."/>
            <person name="Kuo A."/>
            <person name="Kohler A."/>
            <person name="Daghino S."/>
            <person name="Barry K."/>
            <person name="Choi C."/>
            <person name="Cichocki N."/>
            <person name="Clum A."/>
            <person name="Copeland A."/>
            <person name="Hainaut M."/>
            <person name="Haridas S."/>
            <person name="Labutti K."/>
            <person name="Lindquist E."/>
            <person name="Lipzen A."/>
            <person name="Khouja H.-R."/>
            <person name="Murat C."/>
            <person name="Ohm R."/>
            <person name="Olson A."/>
            <person name="Spatafora J."/>
            <person name="Veneault-Fourrey C."/>
            <person name="Henrissat B."/>
            <person name="Grigoriev I."/>
            <person name="Martin F."/>
            <person name="Perotto S."/>
        </authorList>
    </citation>
    <scope>NUCLEOTIDE SEQUENCE [LARGE SCALE GENOMIC DNA]</scope>
    <source>
        <strain evidence="2 3">UAMH 7357</strain>
    </source>
</reference>
<accession>A0A2J6PF17</accession>
<proteinExistence type="predicted"/>
<evidence type="ECO:0000313" key="3">
    <source>
        <dbReference type="Proteomes" id="UP000235672"/>
    </source>
</evidence>
<protein>
    <submittedName>
        <fullName evidence="2">Uncharacterized protein</fullName>
    </submittedName>
</protein>
<organism evidence="2 3">
    <name type="scientific">Hyaloscypha hepaticicola</name>
    <dbReference type="NCBI Taxonomy" id="2082293"/>
    <lineage>
        <taxon>Eukaryota</taxon>
        <taxon>Fungi</taxon>
        <taxon>Dikarya</taxon>
        <taxon>Ascomycota</taxon>
        <taxon>Pezizomycotina</taxon>
        <taxon>Leotiomycetes</taxon>
        <taxon>Helotiales</taxon>
        <taxon>Hyaloscyphaceae</taxon>
        <taxon>Hyaloscypha</taxon>
    </lineage>
</organism>
<dbReference type="Proteomes" id="UP000235672">
    <property type="component" value="Unassembled WGS sequence"/>
</dbReference>
<evidence type="ECO:0000313" key="2">
    <source>
        <dbReference type="EMBL" id="PMD12638.1"/>
    </source>
</evidence>
<gene>
    <name evidence="2" type="ORF">NA56DRAFT_666197</name>
</gene>
<dbReference type="EMBL" id="KZ613545">
    <property type="protein sequence ID" value="PMD12638.1"/>
    <property type="molecule type" value="Genomic_DNA"/>
</dbReference>
<sequence>MLEPKVELQGAIPSRSMYTVRNWQAKILVRGATTLIRYKGDQEWVQTPGNVEIGKFNEETSGRGSSRRWQLSKVQKGEKKASSNCNSKYPIALRIRDGPQDSFALKVENPPRAQTEQRVIQHLQVTTQLWQRSEPMPYVPEDMRPSVFASMGLNALRKASIRDSTPEMV</sequence>
<feature type="region of interest" description="Disordered" evidence="1">
    <location>
        <begin position="58"/>
        <end position="84"/>
    </location>
</feature>
<feature type="compositionally biased region" description="Polar residues" evidence="1">
    <location>
        <begin position="62"/>
        <end position="73"/>
    </location>
</feature>
<name>A0A2J6PF17_9HELO</name>